<dbReference type="GO" id="GO:0046872">
    <property type="term" value="F:metal ion binding"/>
    <property type="evidence" value="ECO:0007669"/>
    <property type="project" value="UniProtKB-KW"/>
</dbReference>
<keyword evidence="5" id="KW-1185">Reference proteome</keyword>
<dbReference type="GO" id="GO:0004222">
    <property type="term" value="F:metalloendopeptidase activity"/>
    <property type="evidence" value="ECO:0007669"/>
    <property type="project" value="InterPro"/>
</dbReference>
<feature type="domain" description="Peptidase M12B" evidence="3">
    <location>
        <begin position="198"/>
        <end position="381"/>
    </location>
</feature>
<comment type="caution">
    <text evidence="2">Lacks conserved residue(s) required for the propagation of feature annotation.</text>
</comment>
<dbReference type="InterPro" id="IPR034027">
    <property type="entry name" value="Reprolysin_adamalysin"/>
</dbReference>
<evidence type="ECO:0000313" key="5">
    <source>
        <dbReference type="Proteomes" id="UP000225706"/>
    </source>
</evidence>
<proteinExistence type="predicted"/>
<dbReference type="InterPro" id="IPR024079">
    <property type="entry name" value="MetalloPept_cat_dom_sf"/>
</dbReference>
<dbReference type="OrthoDB" id="5971203at2759"/>
<dbReference type="Proteomes" id="UP000225706">
    <property type="component" value="Unassembled WGS sequence"/>
</dbReference>
<evidence type="ECO:0000259" key="3">
    <source>
        <dbReference type="PROSITE" id="PS50215"/>
    </source>
</evidence>
<evidence type="ECO:0000313" key="4">
    <source>
        <dbReference type="EMBL" id="PFX31117.1"/>
    </source>
</evidence>
<dbReference type="Pfam" id="PF01421">
    <property type="entry name" value="Reprolysin"/>
    <property type="match status" value="1"/>
</dbReference>
<dbReference type="GO" id="GO:0007229">
    <property type="term" value="P:integrin-mediated signaling pathway"/>
    <property type="evidence" value="ECO:0007669"/>
    <property type="project" value="UniProtKB-KW"/>
</dbReference>
<dbReference type="Pfam" id="PF01562">
    <property type="entry name" value="Pep_M12B_propep"/>
    <property type="match status" value="1"/>
</dbReference>
<keyword evidence="1" id="KW-1015">Disulfide bond</keyword>
<dbReference type="PROSITE" id="PS50215">
    <property type="entry name" value="ADAM_MEPRO"/>
    <property type="match status" value="1"/>
</dbReference>
<dbReference type="FunFam" id="3.40.390.10:FF:000002">
    <property type="entry name" value="Disintegrin and metalloproteinase domain-containing protein 22"/>
    <property type="match status" value="1"/>
</dbReference>
<keyword evidence="2" id="KW-0862">Zinc</keyword>
<keyword evidence="2" id="KW-0479">Metal-binding</keyword>
<dbReference type="SUPFAM" id="SSF55486">
    <property type="entry name" value="Metalloproteases ('zincins'), catalytic domain"/>
    <property type="match status" value="1"/>
</dbReference>
<dbReference type="EMBL" id="LSMT01000040">
    <property type="protein sequence ID" value="PFX31117.1"/>
    <property type="molecule type" value="Genomic_DNA"/>
</dbReference>
<feature type="active site" evidence="2">
    <location>
        <position position="334"/>
    </location>
</feature>
<evidence type="ECO:0000256" key="1">
    <source>
        <dbReference type="ARBA" id="ARBA00023157"/>
    </source>
</evidence>
<sequence>MVMCNSFLAVFSPLLGGGKTVTWLNAMACIHGILLLCACIITEAGGEKFKIPGEEMDPNSAKMVYPRRLLKNGDIKESVSTKEDEDHMSEVSFVIPLPSGEHIVDLHQNKELVSRSFMMRSFEEDDTPVMRTFRPENCHYHGKIRGNEESIAVISTCKGLRGYIDDGKERVYVEPVAYKVRRGIDEFYRPYFTTAETRYTELVITVDKNLYNYFGNEEEEVTNRMITLVNAVDKIYSKINIRVVLVALEFWNNGDKIVRNETATVYYERFAKYRKNTLKKTFPDHDNAQLMCNNSWTDAAGMAALYGMCTDDSSGIVAWDHYISVGPWIASAHEMGHNFGMDHDEEIGGCTCLTPRGCIMGGHKTRVAGFSDCSMKSLAELNDFCLYDRPQAVSL</sequence>
<dbReference type="AlphaFoldDB" id="A0A2B4SRK3"/>
<feature type="binding site" evidence="2">
    <location>
        <position position="333"/>
    </location>
    <ligand>
        <name>Zn(2+)</name>
        <dbReference type="ChEBI" id="CHEBI:29105"/>
        <note>catalytic</note>
    </ligand>
</feature>
<dbReference type="InterPro" id="IPR002870">
    <property type="entry name" value="Peptidase_M12B_N"/>
</dbReference>
<gene>
    <name evidence="4" type="primary">ADAM12</name>
    <name evidence="4" type="ORF">AWC38_SpisGene4032</name>
</gene>
<keyword evidence="4" id="KW-0401">Integrin</keyword>
<dbReference type="Gene3D" id="3.40.390.10">
    <property type="entry name" value="Collagenase (Catalytic Domain)"/>
    <property type="match status" value="1"/>
</dbReference>
<protein>
    <submittedName>
        <fullName evidence="4">Disintegrin and metalloproteinase domain-containing protein 12</fullName>
    </submittedName>
</protein>
<dbReference type="PANTHER" id="PTHR11905:SF159">
    <property type="entry name" value="ADAM METALLOPROTEASE"/>
    <property type="match status" value="1"/>
</dbReference>
<dbReference type="CDD" id="cd04269">
    <property type="entry name" value="ZnMc_adamalysin_II_like"/>
    <property type="match status" value="1"/>
</dbReference>
<comment type="caution">
    <text evidence="4">The sequence shown here is derived from an EMBL/GenBank/DDBJ whole genome shotgun (WGS) entry which is preliminary data.</text>
</comment>
<dbReference type="GO" id="GO:0006508">
    <property type="term" value="P:proteolysis"/>
    <property type="evidence" value="ECO:0007669"/>
    <property type="project" value="InterPro"/>
</dbReference>
<dbReference type="InterPro" id="IPR001590">
    <property type="entry name" value="Peptidase_M12B"/>
</dbReference>
<dbReference type="STRING" id="50429.A0A2B4SRK3"/>
<organism evidence="4 5">
    <name type="scientific">Stylophora pistillata</name>
    <name type="common">Smooth cauliflower coral</name>
    <dbReference type="NCBI Taxonomy" id="50429"/>
    <lineage>
        <taxon>Eukaryota</taxon>
        <taxon>Metazoa</taxon>
        <taxon>Cnidaria</taxon>
        <taxon>Anthozoa</taxon>
        <taxon>Hexacorallia</taxon>
        <taxon>Scleractinia</taxon>
        <taxon>Astrocoeniina</taxon>
        <taxon>Pocilloporidae</taxon>
        <taxon>Stylophora</taxon>
    </lineage>
</organism>
<feature type="binding site" evidence="2">
    <location>
        <position position="343"/>
    </location>
    <ligand>
        <name>Zn(2+)</name>
        <dbReference type="ChEBI" id="CHEBI:29105"/>
        <note>catalytic</note>
    </ligand>
</feature>
<accession>A0A2B4SRK3</accession>
<name>A0A2B4SRK3_STYPI</name>
<dbReference type="PANTHER" id="PTHR11905">
    <property type="entry name" value="ADAM A DISINTEGRIN AND METALLOPROTEASE DOMAIN"/>
    <property type="match status" value="1"/>
</dbReference>
<reference evidence="5" key="1">
    <citation type="journal article" date="2017" name="bioRxiv">
        <title>Comparative analysis of the genomes of Stylophora pistillata and Acropora digitifera provides evidence for extensive differences between species of corals.</title>
        <authorList>
            <person name="Voolstra C.R."/>
            <person name="Li Y."/>
            <person name="Liew Y.J."/>
            <person name="Baumgarten S."/>
            <person name="Zoccola D."/>
            <person name="Flot J.-F."/>
            <person name="Tambutte S."/>
            <person name="Allemand D."/>
            <person name="Aranda M."/>
        </authorList>
    </citation>
    <scope>NUCLEOTIDE SEQUENCE [LARGE SCALE GENOMIC DNA]</scope>
</reference>
<feature type="binding site" evidence="2">
    <location>
        <position position="337"/>
    </location>
    <ligand>
        <name>Zn(2+)</name>
        <dbReference type="ChEBI" id="CHEBI:29105"/>
        <note>catalytic</note>
    </ligand>
</feature>
<evidence type="ECO:0000256" key="2">
    <source>
        <dbReference type="PROSITE-ProRule" id="PRU00276"/>
    </source>
</evidence>